<accession>A0AA41QRV1</accession>
<comment type="caution">
    <text evidence="6">The sequence shown here is derived from an EMBL/GenBank/DDBJ whole genome shotgun (WGS) entry which is preliminary data.</text>
</comment>
<dbReference type="SMART" id="SM00387">
    <property type="entry name" value="HATPase_c"/>
    <property type="match status" value="1"/>
</dbReference>
<evidence type="ECO:0000256" key="4">
    <source>
        <dbReference type="SAM" id="Phobius"/>
    </source>
</evidence>
<dbReference type="RefSeq" id="WP_243010551.1">
    <property type="nucleotide sequence ID" value="NZ_JALGAR010000001.1"/>
</dbReference>
<dbReference type="Gene3D" id="3.30.565.10">
    <property type="entry name" value="Histidine kinase-like ATPase, C-terminal domain"/>
    <property type="match status" value="1"/>
</dbReference>
<evidence type="ECO:0000256" key="1">
    <source>
        <dbReference type="ARBA" id="ARBA00022679"/>
    </source>
</evidence>
<keyword evidence="3" id="KW-0902">Two-component regulatory system</keyword>
<sequence>MRIPAMTTVRWWDVAVGGSLLLMGVLAASDTYRYGHELGRIGALATLAAIGVGYLWFGRRAIDCPSGRAAQSGMAATAFRGVLIVGVGVAAAFNPSLATLQAIAFPLLWTLTDSFLVSVALSALLAMSAAAGLWLGIGGTASALGQAFATEGISFVFAIAMGAWITRIARDGNTQRRLYEELSVAQDELAALHRDAGRAAERERLAREIHDTIAQSLTSLVMLAQRAGNELGPDSGARPTVELIEDTARQALTEARTLVAAMSPVRVGDSTLAETLRRLAARFERETGIQVLVSVSAPGLDGLDRLDRENEVVLLRCAQEGLANVRKHSRAGAASVRLERVGTDAVLTVTDDGRGLGAYAPAHENGFGLSGMRDRLALVGGGLTVGAGERGGTVLRVTVPAAGADDARTSVESVRGER</sequence>
<dbReference type="PANTHER" id="PTHR24421">
    <property type="entry name" value="NITRATE/NITRITE SENSOR PROTEIN NARX-RELATED"/>
    <property type="match status" value="1"/>
</dbReference>
<protein>
    <submittedName>
        <fullName evidence="6">Sensor histidine kinase</fullName>
    </submittedName>
</protein>
<dbReference type="PIRSF" id="PIRSF037434">
    <property type="entry name" value="STHK_ChrS"/>
    <property type="match status" value="1"/>
</dbReference>
<dbReference type="AlphaFoldDB" id="A0AA41QRV1"/>
<keyword evidence="1" id="KW-0808">Transferase</keyword>
<dbReference type="GO" id="GO:0046983">
    <property type="term" value="F:protein dimerization activity"/>
    <property type="evidence" value="ECO:0007669"/>
    <property type="project" value="InterPro"/>
</dbReference>
<organism evidence="6 7">
    <name type="scientific">Cryobacterium zhongshanensis</name>
    <dbReference type="NCBI Taxonomy" id="2928153"/>
    <lineage>
        <taxon>Bacteria</taxon>
        <taxon>Bacillati</taxon>
        <taxon>Actinomycetota</taxon>
        <taxon>Actinomycetes</taxon>
        <taxon>Micrococcales</taxon>
        <taxon>Microbacteriaceae</taxon>
        <taxon>Cryobacterium</taxon>
    </lineage>
</organism>
<dbReference type="GO" id="GO:0016020">
    <property type="term" value="C:membrane"/>
    <property type="evidence" value="ECO:0007669"/>
    <property type="project" value="InterPro"/>
</dbReference>
<keyword evidence="4" id="KW-1133">Transmembrane helix</keyword>
<feature type="transmembrane region" description="Helical" evidence="4">
    <location>
        <begin position="115"/>
        <end position="135"/>
    </location>
</feature>
<feature type="transmembrane region" description="Helical" evidence="4">
    <location>
        <begin position="147"/>
        <end position="166"/>
    </location>
</feature>
<dbReference type="Pfam" id="PF02518">
    <property type="entry name" value="HATPase_c"/>
    <property type="match status" value="1"/>
</dbReference>
<evidence type="ECO:0000313" key="7">
    <source>
        <dbReference type="Proteomes" id="UP001165341"/>
    </source>
</evidence>
<dbReference type="GO" id="GO:0000155">
    <property type="term" value="F:phosphorelay sensor kinase activity"/>
    <property type="evidence" value="ECO:0007669"/>
    <property type="project" value="InterPro"/>
</dbReference>
<dbReference type="SUPFAM" id="SSF55874">
    <property type="entry name" value="ATPase domain of HSP90 chaperone/DNA topoisomerase II/histidine kinase"/>
    <property type="match status" value="1"/>
</dbReference>
<dbReference type="EMBL" id="JALGAR010000001">
    <property type="protein sequence ID" value="MCI4656309.1"/>
    <property type="molecule type" value="Genomic_DNA"/>
</dbReference>
<feature type="domain" description="Histidine kinase/HSP90-like ATPase" evidence="5">
    <location>
        <begin position="309"/>
        <end position="403"/>
    </location>
</feature>
<gene>
    <name evidence="6" type="ORF">MQH31_00575</name>
</gene>
<dbReference type="Proteomes" id="UP001165341">
    <property type="component" value="Unassembled WGS sequence"/>
</dbReference>
<name>A0AA41QRV1_9MICO</name>
<dbReference type="PANTHER" id="PTHR24421:SF58">
    <property type="entry name" value="SIGNAL TRANSDUCTION HISTIDINE-PROTEIN KINASE_PHOSPHATASE UHPB"/>
    <property type="match status" value="1"/>
</dbReference>
<dbReference type="InterPro" id="IPR003594">
    <property type="entry name" value="HATPase_dom"/>
</dbReference>
<reference evidence="6" key="1">
    <citation type="submission" date="2022-03" db="EMBL/GenBank/DDBJ databases">
        <title>Cryobacterium sp. nov. strain ZS14-85, isolated from Antarctic soil.</title>
        <authorList>
            <person name="Li J."/>
            <person name="Niu G."/>
        </authorList>
    </citation>
    <scope>NUCLEOTIDE SEQUENCE</scope>
    <source>
        <strain evidence="6">ZS14-85</strain>
    </source>
</reference>
<dbReference type="InterPro" id="IPR036890">
    <property type="entry name" value="HATPase_C_sf"/>
</dbReference>
<dbReference type="Pfam" id="PF07730">
    <property type="entry name" value="HisKA_3"/>
    <property type="match status" value="1"/>
</dbReference>
<evidence type="ECO:0000256" key="3">
    <source>
        <dbReference type="ARBA" id="ARBA00023012"/>
    </source>
</evidence>
<evidence type="ECO:0000313" key="6">
    <source>
        <dbReference type="EMBL" id="MCI4656309.1"/>
    </source>
</evidence>
<evidence type="ECO:0000256" key="2">
    <source>
        <dbReference type="ARBA" id="ARBA00022777"/>
    </source>
</evidence>
<keyword evidence="4" id="KW-0472">Membrane</keyword>
<keyword evidence="2 6" id="KW-0418">Kinase</keyword>
<dbReference type="InterPro" id="IPR011712">
    <property type="entry name" value="Sig_transdc_His_kin_sub3_dim/P"/>
</dbReference>
<dbReference type="InterPro" id="IPR050482">
    <property type="entry name" value="Sensor_HK_TwoCompSys"/>
</dbReference>
<dbReference type="CDD" id="cd16917">
    <property type="entry name" value="HATPase_UhpB-NarQ-NarX-like"/>
    <property type="match status" value="1"/>
</dbReference>
<feature type="transmembrane region" description="Helical" evidence="4">
    <location>
        <begin position="37"/>
        <end position="57"/>
    </location>
</feature>
<dbReference type="InterPro" id="IPR017205">
    <property type="entry name" value="Sig_transdc_His_kinase_ChrS"/>
</dbReference>
<feature type="transmembrane region" description="Helical" evidence="4">
    <location>
        <begin position="78"/>
        <end position="109"/>
    </location>
</feature>
<keyword evidence="4" id="KW-0812">Transmembrane</keyword>
<proteinExistence type="predicted"/>
<keyword evidence="7" id="KW-1185">Reference proteome</keyword>
<evidence type="ECO:0000259" key="5">
    <source>
        <dbReference type="SMART" id="SM00387"/>
    </source>
</evidence>
<dbReference type="Gene3D" id="1.20.5.1930">
    <property type="match status" value="1"/>
</dbReference>